<dbReference type="GO" id="GO:0005524">
    <property type="term" value="F:ATP binding"/>
    <property type="evidence" value="ECO:0007669"/>
    <property type="project" value="UniProtKB-UniRule"/>
</dbReference>
<keyword evidence="15" id="KW-1185">Reference proteome</keyword>
<evidence type="ECO:0000313" key="15">
    <source>
        <dbReference type="Proteomes" id="UP000187209"/>
    </source>
</evidence>
<keyword evidence="4" id="KW-0808">Transferase</keyword>
<comment type="catalytic activity">
    <reaction evidence="10">
        <text>L-tyrosyl-[protein] + ATP = O-phospho-L-tyrosyl-[protein] + ADP + H(+)</text>
        <dbReference type="Rhea" id="RHEA:10596"/>
        <dbReference type="Rhea" id="RHEA-COMP:10136"/>
        <dbReference type="Rhea" id="RHEA-COMP:20101"/>
        <dbReference type="ChEBI" id="CHEBI:15378"/>
        <dbReference type="ChEBI" id="CHEBI:30616"/>
        <dbReference type="ChEBI" id="CHEBI:46858"/>
        <dbReference type="ChEBI" id="CHEBI:61978"/>
        <dbReference type="ChEBI" id="CHEBI:456216"/>
        <dbReference type="EC" id="2.7.12.1"/>
    </reaction>
</comment>
<dbReference type="InterPro" id="IPR042521">
    <property type="entry name" value="DYRK"/>
</dbReference>
<dbReference type="InterPro" id="IPR000719">
    <property type="entry name" value="Prot_kinase_dom"/>
</dbReference>
<keyword evidence="3" id="KW-0723">Serine/threonine-protein kinase</keyword>
<dbReference type="Proteomes" id="UP000187209">
    <property type="component" value="Unassembled WGS sequence"/>
</dbReference>
<sequence length="511" mass="59538">MRSQDSTNISIRKISPNSSLNSADSSLPFSFPSSLGSKLKPKPKFCLNLSAERRPPQIDTFLTSPKNQTSFIITPKDAPEKIPIHTRPYTTKYSQKHFNLEQRRRKKSWEDLQLPINPSAVIKQFPHRLQEWEKEEIIKYTNIFYIGKSNRPNDREFDDENRDYKIYINDHINFRYEIIKLLGKGSFGQVIEVYDHATKQTFAMKIIKNHKDFHEQAQIEIDILKLLKDNDRDHCSNIVHLEETFVFRNHICIVFELLSINLYDLLKKDQFKGLSVTLIKRFSIQILQALGFLAKFGVIHCDLKPENILLVHISRSSVKVIDFGSSSYENNRIQTYIQSRFYRAPEVIMGIPITTAIDIWSFGCILAELFTGTPLFSGEDEKEQLMCMIEILGPPPAEVVQIASKRDCYFDKTYQPKEFVNSRGRKRYPNTKDLRTILKGADEGLIKLIEECVNWNPSLRITPQKALQSPWLYEDVRRPSNVRYNSAVRPANKSYEEHNQFDFRKNKVSFS</sequence>
<dbReference type="CDD" id="cd14210">
    <property type="entry name" value="PKc_DYRK"/>
    <property type="match status" value="1"/>
</dbReference>
<evidence type="ECO:0000256" key="10">
    <source>
        <dbReference type="ARBA" id="ARBA00051680"/>
    </source>
</evidence>
<dbReference type="GO" id="GO:0005856">
    <property type="term" value="C:cytoskeleton"/>
    <property type="evidence" value="ECO:0007669"/>
    <property type="project" value="TreeGrafter"/>
</dbReference>
<evidence type="ECO:0000256" key="5">
    <source>
        <dbReference type="ARBA" id="ARBA00022741"/>
    </source>
</evidence>
<dbReference type="InterPro" id="IPR050494">
    <property type="entry name" value="Ser_Thr_dual-spec_kinase"/>
</dbReference>
<evidence type="ECO:0000256" key="4">
    <source>
        <dbReference type="ARBA" id="ARBA00022679"/>
    </source>
</evidence>
<dbReference type="InterPro" id="IPR011009">
    <property type="entry name" value="Kinase-like_dom_sf"/>
</dbReference>
<dbReference type="InterPro" id="IPR008271">
    <property type="entry name" value="Ser/Thr_kinase_AS"/>
</dbReference>
<evidence type="ECO:0000313" key="14">
    <source>
        <dbReference type="EMBL" id="OMJ70851.1"/>
    </source>
</evidence>
<dbReference type="PROSITE" id="PS00108">
    <property type="entry name" value="PROTEIN_KINASE_ST"/>
    <property type="match status" value="1"/>
</dbReference>
<organism evidence="14 15">
    <name type="scientific">Stentor coeruleus</name>
    <dbReference type="NCBI Taxonomy" id="5963"/>
    <lineage>
        <taxon>Eukaryota</taxon>
        <taxon>Sar</taxon>
        <taxon>Alveolata</taxon>
        <taxon>Ciliophora</taxon>
        <taxon>Postciliodesmatophora</taxon>
        <taxon>Heterotrichea</taxon>
        <taxon>Heterotrichida</taxon>
        <taxon>Stentoridae</taxon>
        <taxon>Stentor</taxon>
    </lineage>
</organism>
<comment type="caution">
    <text evidence="14">The sequence shown here is derived from an EMBL/GenBank/DDBJ whole genome shotgun (WGS) entry which is preliminary data.</text>
</comment>
<proteinExistence type="inferred from homology"/>
<feature type="compositionally biased region" description="Low complexity" evidence="12">
    <location>
        <begin position="15"/>
        <end position="25"/>
    </location>
</feature>
<evidence type="ECO:0000259" key="13">
    <source>
        <dbReference type="PROSITE" id="PS50011"/>
    </source>
</evidence>
<dbReference type="PANTHER" id="PTHR24058">
    <property type="entry name" value="DUAL SPECIFICITY PROTEIN KINASE"/>
    <property type="match status" value="1"/>
</dbReference>
<keyword evidence="5 11" id="KW-0547">Nucleotide-binding</keyword>
<comment type="similarity">
    <text evidence="1">Belongs to the protein kinase superfamily. CMGC Ser/Thr protein kinase family. MNB/DYRK subfamily.</text>
</comment>
<evidence type="ECO:0000256" key="2">
    <source>
        <dbReference type="ARBA" id="ARBA00013203"/>
    </source>
</evidence>
<dbReference type="OrthoDB" id="9332038at2759"/>
<dbReference type="SMART" id="SM00220">
    <property type="entry name" value="S_TKc"/>
    <property type="match status" value="1"/>
</dbReference>
<evidence type="ECO:0000256" key="9">
    <source>
        <dbReference type="ARBA" id="ARBA00049308"/>
    </source>
</evidence>
<comment type="catalytic activity">
    <reaction evidence="9">
        <text>L-threonyl-[protein] + ATP = O-phospho-L-threonyl-[protein] + ADP + H(+)</text>
        <dbReference type="Rhea" id="RHEA:46608"/>
        <dbReference type="Rhea" id="RHEA-COMP:11060"/>
        <dbReference type="Rhea" id="RHEA-COMP:11605"/>
        <dbReference type="ChEBI" id="CHEBI:15378"/>
        <dbReference type="ChEBI" id="CHEBI:30013"/>
        <dbReference type="ChEBI" id="CHEBI:30616"/>
        <dbReference type="ChEBI" id="CHEBI:61977"/>
        <dbReference type="ChEBI" id="CHEBI:456216"/>
        <dbReference type="EC" id="2.7.12.1"/>
    </reaction>
</comment>
<evidence type="ECO:0000256" key="11">
    <source>
        <dbReference type="PROSITE-ProRule" id="PRU10141"/>
    </source>
</evidence>
<keyword evidence="6" id="KW-0418">Kinase</keyword>
<dbReference type="GO" id="GO:0005737">
    <property type="term" value="C:cytoplasm"/>
    <property type="evidence" value="ECO:0007669"/>
    <property type="project" value="TreeGrafter"/>
</dbReference>
<dbReference type="PROSITE" id="PS00107">
    <property type="entry name" value="PROTEIN_KINASE_ATP"/>
    <property type="match status" value="1"/>
</dbReference>
<feature type="domain" description="Protein kinase" evidence="13">
    <location>
        <begin position="176"/>
        <end position="472"/>
    </location>
</feature>
<comment type="catalytic activity">
    <reaction evidence="8">
        <text>L-seryl-[protein] + ATP = O-phospho-L-seryl-[protein] + ADP + H(+)</text>
        <dbReference type="Rhea" id="RHEA:17989"/>
        <dbReference type="Rhea" id="RHEA-COMP:9863"/>
        <dbReference type="Rhea" id="RHEA-COMP:11604"/>
        <dbReference type="ChEBI" id="CHEBI:15378"/>
        <dbReference type="ChEBI" id="CHEBI:29999"/>
        <dbReference type="ChEBI" id="CHEBI:30616"/>
        <dbReference type="ChEBI" id="CHEBI:83421"/>
        <dbReference type="ChEBI" id="CHEBI:456216"/>
        <dbReference type="EC" id="2.7.12.1"/>
    </reaction>
</comment>
<protein>
    <recommendedName>
        <fullName evidence="2">dual-specificity kinase</fullName>
        <ecNumber evidence="2">2.7.12.1</ecNumber>
    </recommendedName>
</protein>
<dbReference type="Gene3D" id="3.30.200.20">
    <property type="entry name" value="Phosphorylase Kinase, domain 1"/>
    <property type="match status" value="1"/>
</dbReference>
<dbReference type="AlphaFoldDB" id="A0A1R2B240"/>
<dbReference type="EMBL" id="MPUH01001048">
    <property type="protein sequence ID" value="OMJ70851.1"/>
    <property type="molecule type" value="Genomic_DNA"/>
</dbReference>
<evidence type="ECO:0000256" key="7">
    <source>
        <dbReference type="ARBA" id="ARBA00022840"/>
    </source>
</evidence>
<evidence type="ECO:0000256" key="12">
    <source>
        <dbReference type="SAM" id="MobiDB-lite"/>
    </source>
</evidence>
<dbReference type="PANTHER" id="PTHR24058:SF22">
    <property type="entry name" value="DUAL SPECIFICITY TYROSINE-PHOSPHORYLATION-REGULATED KINASE 4"/>
    <property type="match status" value="1"/>
</dbReference>
<dbReference type="PROSITE" id="PS50011">
    <property type="entry name" value="PROTEIN_KINASE_DOM"/>
    <property type="match status" value="1"/>
</dbReference>
<evidence type="ECO:0000256" key="6">
    <source>
        <dbReference type="ARBA" id="ARBA00022777"/>
    </source>
</evidence>
<dbReference type="Pfam" id="PF00069">
    <property type="entry name" value="Pkinase"/>
    <property type="match status" value="1"/>
</dbReference>
<reference evidence="14 15" key="1">
    <citation type="submission" date="2016-11" db="EMBL/GenBank/DDBJ databases">
        <title>The macronuclear genome of Stentor coeruleus: a giant cell with tiny introns.</title>
        <authorList>
            <person name="Slabodnick M."/>
            <person name="Ruby J.G."/>
            <person name="Reiff S.B."/>
            <person name="Swart E.C."/>
            <person name="Gosai S."/>
            <person name="Prabakaran S."/>
            <person name="Witkowska E."/>
            <person name="Larue G.E."/>
            <person name="Fisher S."/>
            <person name="Freeman R.M."/>
            <person name="Gunawardena J."/>
            <person name="Chu W."/>
            <person name="Stover N.A."/>
            <person name="Gregory B.D."/>
            <person name="Nowacki M."/>
            <person name="Derisi J."/>
            <person name="Roy S.W."/>
            <person name="Marshall W.F."/>
            <person name="Sood P."/>
        </authorList>
    </citation>
    <scope>NUCLEOTIDE SEQUENCE [LARGE SCALE GENOMIC DNA]</scope>
    <source>
        <strain evidence="14">WM001</strain>
    </source>
</reference>
<accession>A0A1R2B240</accession>
<evidence type="ECO:0000256" key="1">
    <source>
        <dbReference type="ARBA" id="ARBA00008867"/>
    </source>
</evidence>
<evidence type="ECO:0000256" key="3">
    <source>
        <dbReference type="ARBA" id="ARBA00022527"/>
    </source>
</evidence>
<dbReference type="EC" id="2.7.12.1" evidence="2"/>
<dbReference type="GO" id="GO:0004674">
    <property type="term" value="F:protein serine/threonine kinase activity"/>
    <property type="evidence" value="ECO:0007669"/>
    <property type="project" value="UniProtKB-KW"/>
</dbReference>
<gene>
    <name evidence="14" type="ORF">SteCoe_31096</name>
</gene>
<keyword evidence="7 11" id="KW-0067">ATP-binding</keyword>
<feature type="compositionally biased region" description="Polar residues" evidence="12">
    <location>
        <begin position="1"/>
        <end position="10"/>
    </location>
</feature>
<dbReference type="Gene3D" id="1.10.510.10">
    <property type="entry name" value="Transferase(Phosphotransferase) domain 1"/>
    <property type="match status" value="1"/>
</dbReference>
<dbReference type="SUPFAM" id="SSF56112">
    <property type="entry name" value="Protein kinase-like (PK-like)"/>
    <property type="match status" value="1"/>
</dbReference>
<feature type="region of interest" description="Disordered" evidence="12">
    <location>
        <begin position="1"/>
        <end position="25"/>
    </location>
</feature>
<dbReference type="Gene3D" id="3.30.10.30">
    <property type="entry name" value="DYRK"/>
    <property type="match status" value="1"/>
</dbReference>
<evidence type="ECO:0000256" key="8">
    <source>
        <dbReference type="ARBA" id="ARBA00049003"/>
    </source>
</evidence>
<feature type="binding site" evidence="11">
    <location>
        <position position="205"/>
    </location>
    <ligand>
        <name>ATP</name>
        <dbReference type="ChEBI" id="CHEBI:30616"/>
    </ligand>
</feature>
<dbReference type="InterPro" id="IPR017441">
    <property type="entry name" value="Protein_kinase_ATP_BS"/>
</dbReference>
<name>A0A1R2B240_9CILI</name>
<dbReference type="GO" id="GO:0004712">
    <property type="term" value="F:protein serine/threonine/tyrosine kinase activity"/>
    <property type="evidence" value="ECO:0007669"/>
    <property type="project" value="UniProtKB-EC"/>
</dbReference>